<evidence type="ECO:0000313" key="2">
    <source>
        <dbReference type="Proteomes" id="UP000324222"/>
    </source>
</evidence>
<protein>
    <submittedName>
        <fullName evidence="1">Uncharacterized protein</fullName>
    </submittedName>
</protein>
<dbReference type="Proteomes" id="UP000324222">
    <property type="component" value="Unassembled WGS sequence"/>
</dbReference>
<evidence type="ECO:0000313" key="1">
    <source>
        <dbReference type="EMBL" id="MPC17657.1"/>
    </source>
</evidence>
<proteinExistence type="predicted"/>
<name>A0A5B7D8V7_PORTR</name>
<keyword evidence="2" id="KW-1185">Reference proteome</keyword>
<organism evidence="1 2">
    <name type="scientific">Portunus trituberculatus</name>
    <name type="common">Swimming crab</name>
    <name type="synonym">Neptunus trituberculatus</name>
    <dbReference type="NCBI Taxonomy" id="210409"/>
    <lineage>
        <taxon>Eukaryota</taxon>
        <taxon>Metazoa</taxon>
        <taxon>Ecdysozoa</taxon>
        <taxon>Arthropoda</taxon>
        <taxon>Crustacea</taxon>
        <taxon>Multicrustacea</taxon>
        <taxon>Malacostraca</taxon>
        <taxon>Eumalacostraca</taxon>
        <taxon>Eucarida</taxon>
        <taxon>Decapoda</taxon>
        <taxon>Pleocyemata</taxon>
        <taxon>Brachyura</taxon>
        <taxon>Eubrachyura</taxon>
        <taxon>Portunoidea</taxon>
        <taxon>Portunidae</taxon>
        <taxon>Portuninae</taxon>
        <taxon>Portunus</taxon>
    </lineage>
</organism>
<reference evidence="1 2" key="1">
    <citation type="submission" date="2019-05" db="EMBL/GenBank/DDBJ databases">
        <title>Another draft genome of Portunus trituberculatus and its Hox gene families provides insights of decapod evolution.</title>
        <authorList>
            <person name="Jeong J.-H."/>
            <person name="Song I."/>
            <person name="Kim S."/>
            <person name="Choi T."/>
            <person name="Kim D."/>
            <person name="Ryu S."/>
            <person name="Kim W."/>
        </authorList>
    </citation>
    <scope>NUCLEOTIDE SEQUENCE [LARGE SCALE GENOMIC DNA]</scope>
    <source>
        <tissue evidence="1">Muscle</tissue>
    </source>
</reference>
<dbReference type="EMBL" id="VSRR010000610">
    <property type="protein sequence ID" value="MPC17657.1"/>
    <property type="molecule type" value="Genomic_DNA"/>
</dbReference>
<dbReference type="AlphaFoldDB" id="A0A5B7D8V7"/>
<comment type="caution">
    <text evidence="1">The sequence shown here is derived from an EMBL/GenBank/DDBJ whole genome shotgun (WGS) entry which is preliminary data.</text>
</comment>
<sequence>MIATLHFDIISAEDSKPKAALDFEVEETDPAEPRHEEDDGDVAAGVRGHAVPIPEEHREGVTFCRLKKTLPTHHKLIFDSDS</sequence>
<accession>A0A5B7D8V7</accession>
<gene>
    <name evidence="1" type="ORF">E2C01_010520</name>
</gene>